<gene>
    <name evidence="6" type="ORF">COS26_01875</name>
</gene>
<keyword evidence="6" id="KW-0540">Nuclease</keyword>
<dbReference type="SMART" id="SM00478">
    <property type="entry name" value="ENDO3c"/>
    <property type="match status" value="1"/>
</dbReference>
<comment type="caution">
    <text evidence="6">The sequence shown here is derived from an EMBL/GenBank/DDBJ whole genome shotgun (WGS) entry which is preliminary data.</text>
</comment>
<keyword evidence="6" id="KW-0378">Hydrolase</keyword>
<evidence type="ECO:0000256" key="3">
    <source>
        <dbReference type="ARBA" id="ARBA00023004"/>
    </source>
</evidence>
<keyword evidence="4" id="KW-0411">Iron-sulfur</keyword>
<dbReference type="SUPFAM" id="SSF48150">
    <property type="entry name" value="DNA-glycosylase"/>
    <property type="match status" value="1"/>
</dbReference>
<dbReference type="PANTHER" id="PTHR10359">
    <property type="entry name" value="A/G-SPECIFIC ADENINE GLYCOSYLASE/ENDONUCLEASE III"/>
    <property type="match status" value="1"/>
</dbReference>
<reference evidence="7" key="1">
    <citation type="submission" date="2017-09" db="EMBL/GenBank/DDBJ databases">
        <title>Depth-based differentiation of microbial function through sediment-hosted aquifers and enrichment of novel symbionts in the deep terrestrial subsurface.</title>
        <authorList>
            <person name="Probst A.J."/>
            <person name="Ladd B."/>
            <person name="Jarett J.K."/>
            <person name="Geller-Mcgrath D.E."/>
            <person name="Sieber C.M.K."/>
            <person name="Emerson J.B."/>
            <person name="Anantharaman K."/>
            <person name="Thomas B.C."/>
            <person name="Malmstrom R."/>
            <person name="Stieglmeier M."/>
            <person name="Klingl A."/>
            <person name="Woyke T."/>
            <person name="Ryan C.M."/>
            <person name="Banfield J.F."/>
        </authorList>
    </citation>
    <scope>NUCLEOTIDE SEQUENCE [LARGE SCALE GENOMIC DNA]</scope>
</reference>
<evidence type="ECO:0000313" key="6">
    <source>
        <dbReference type="EMBL" id="PIV42583.1"/>
    </source>
</evidence>
<evidence type="ECO:0000256" key="2">
    <source>
        <dbReference type="ARBA" id="ARBA00022723"/>
    </source>
</evidence>
<keyword evidence="1" id="KW-0004">4Fe-4S</keyword>
<evidence type="ECO:0000256" key="1">
    <source>
        <dbReference type="ARBA" id="ARBA00022485"/>
    </source>
</evidence>
<dbReference type="InterPro" id="IPR011257">
    <property type="entry name" value="DNA_glycosylase"/>
</dbReference>
<proteinExistence type="predicted"/>
<dbReference type="GO" id="GO:0006284">
    <property type="term" value="P:base-excision repair"/>
    <property type="evidence" value="ECO:0007669"/>
    <property type="project" value="InterPro"/>
</dbReference>
<dbReference type="GO" id="GO:0046872">
    <property type="term" value="F:metal ion binding"/>
    <property type="evidence" value="ECO:0007669"/>
    <property type="project" value="UniProtKB-KW"/>
</dbReference>
<dbReference type="EMBL" id="PEUA01000043">
    <property type="protein sequence ID" value="PIV42583.1"/>
    <property type="molecule type" value="Genomic_DNA"/>
</dbReference>
<organism evidence="6 7">
    <name type="scientific">Candidatus Nealsonbacteria bacterium CG02_land_8_20_14_3_00_40_11</name>
    <dbReference type="NCBI Taxonomy" id="1974700"/>
    <lineage>
        <taxon>Bacteria</taxon>
        <taxon>Candidatus Nealsoniibacteriota</taxon>
    </lineage>
</organism>
<protein>
    <submittedName>
        <fullName evidence="6">Endonuclease</fullName>
    </submittedName>
</protein>
<sequence length="206" mass="24325">MNVFEKLYKELKRKYGMPEGQWKLWCRRPKIEREREEVIIGAILTQRTNWKNVELALNNLKKAKINSLKSILRLGEKRLAPLIRPSGFYQTKADYLFHLAESILKNYGNLEKMRKDDLKELREQLLKLKGIGSETADSILLYALDKTVFVIDEYTQRLVKKRGLADDLSYAFLQKLFEKNLRKDFRLYQDFHALVVINGKNSRSNN</sequence>
<accession>A0A2M7D7U9</accession>
<evidence type="ECO:0000313" key="7">
    <source>
        <dbReference type="Proteomes" id="UP000230304"/>
    </source>
</evidence>
<feature type="domain" description="HhH-GPD" evidence="5">
    <location>
        <begin position="44"/>
        <end position="201"/>
    </location>
</feature>
<keyword evidence="6" id="KW-0255">Endonuclease</keyword>
<evidence type="ECO:0000259" key="5">
    <source>
        <dbReference type="SMART" id="SM00478"/>
    </source>
</evidence>
<name>A0A2M7D7U9_9BACT</name>
<dbReference type="PANTHER" id="PTHR10359:SF19">
    <property type="entry name" value="DNA REPAIR GLYCOSYLASE MJ1434-RELATED"/>
    <property type="match status" value="1"/>
</dbReference>
<keyword evidence="3" id="KW-0408">Iron</keyword>
<keyword evidence="2" id="KW-0479">Metal-binding</keyword>
<dbReference type="Pfam" id="PF00730">
    <property type="entry name" value="HhH-GPD"/>
    <property type="match status" value="1"/>
</dbReference>
<dbReference type="GO" id="GO:0004519">
    <property type="term" value="F:endonuclease activity"/>
    <property type="evidence" value="ECO:0007669"/>
    <property type="project" value="UniProtKB-KW"/>
</dbReference>
<dbReference type="InterPro" id="IPR003265">
    <property type="entry name" value="HhH-GPD_domain"/>
</dbReference>
<dbReference type="PIRSF" id="PIRSF001435">
    <property type="entry name" value="Nth"/>
    <property type="match status" value="1"/>
</dbReference>
<dbReference type="GO" id="GO:0051539">
    <property type="term" value="F:4 iron, 4 sulfur cluster binding"/>
    <property type="evidence" value="ECO:0007669"/>
    <property type="project" value="UniProtKB-KW"/>
</dbReference>
<dbReference type="CDD" id="cd00056">
    <property type="entry name" value="ENDO3c"/>
    <property type="match status" value="1"/>
</dbReference>
<dbReference type="AlphaFoldDB" id="A0A2M7D7U9"/>
<evidence type="ECO:0000256" key="4">
    <source>
        <dbReference type="ARBA" id="ARBA00023014"/>
    </source>
</evidence>
<dbReference type="Proteomes" id="UP000230304">
    <property type="component" value="Unassembled WGS sequence"/>
</dbReference>
<dbReference type="Gene3D" id="1.10.340.30">
    <property type="entry name" value="Hypothetical protein, domain 2"/>
    <property type="match status" value="1"/>
</dbReference>